<dbReference type="SUPFAM" id="SSF52743">
    <property type="entry name" value="Subtilisin-like"/>
    <property type="match status" value="1"/>
</dbReference>
<accession>A0A645A425</accession>
<dbReference type="GO" id="GO:0006508">
    <property type="term" value="P:proteolysis"/>
    <property type="evidence" value="ECO:0007669"/>
    <property type="project" value="InterPro"/>
</dbReference>
<dbReference type="EMBL" id="VSSQ01011509">
    <property type="protein sequence ID" value="MPM47011.1"/>
    <property type="molecule type" value="Genomic_DNA"/>
</dbReference>
<dbReference type="GO" id="GO:0004252">
    <property type="term" value="F:serine-type endopeptidase activity"/>
    <property type="evidence" value="ECO:0007669"/>
    <property type="project" value="UniProtKB-EC"/>
</dbReference>
<evidence type="ECO:0000256" key="1">
    <source>
        <dbReference type="ARBA" id="ARBA00022801"/>
    </source>
</evidence>
<dbReference type="InterPro" id="IPR037045">
    <property type="entry name" value="S8pro/Inhibitor_I9_sf"/>
</dbReference>
<evidence type="ECO:0000313" key="2">
    <source>
        <dbReference type="EMBL" id="MPM47011.1"/>
    </source>
</evidence>
<reference evidence="2" key="1">
    <citation type="submission" date="2019-08" db="EMBL/GenBank/DDBJ databases">
        <authorList>
            <person name="Kucharzyk K."/>
            <person name="Murdoch R.W."/>
            <person name="Higgins S."/>
            <person name="Loffler F."/>
        </authorList>
    </citation>
    <scope>NUCLEOTIDE SEQUENCE</scope>
</reference>
<sequence>MFSKRFYAVLLTFLFIFNYTSITIEAMASQSPAPTAAAPNNSADFQDVIVRFKDKPGQAELHAFKGLGGDVNSVFTIIPAISGRLPAKAIEALKNNPQVEVVELDYAVQALEYSSENELGNSWGADHINADAALASGYSGEGVKVAVLDSGVNFNHFDLRDNFDLSANELGYDFVSE</sequence>
<dbReference type="InterPro" id="IPR023827">
    <property type="entry name" value="Peptidase_S8_Asp-AS"/>
</dbReference>
<dbReference type="PROSITE" id="PS51892">
    <property type="entry name" value="SUBTILASE"/>
    <property type="match status" value="1"/>
</dbReference>
<keyword evidence="1 2" id="KW-0378">Hydrolase</keyword>
<gene>
    <name evidence="2" type="primary">apr_2</name>
    <name evidence="2" type="ORF">SDC9_93719</name>
</gene>
<dbReference type="Gene3D" id="3.30.70.80">
    <property type="entry name" value="Peptidase S8 propeptide/proteinase inhibitor I9"/>
    <property type="match status" value="1"/>
</dbReference>
<protein>
    <submittedName>
        <fullName evidence="2">Subtilisin Carlsberg</fullName>
        <ecNumber evidence="2">3.4.21.62</ecNumber>
    </submittedName>
</protein>
<dbReference type="Gene3D" id="3.40.50.200">
    <property type="entry name" value="Peptidase S8/S53 domain"/>
    <property type="match status" value="1"/>
</dbReference>
<name>A0A645A425_9ZZZZ</name>
<dbReference type="PROSITE" id="PS00136">
    <property type="entry name" value="SUBTILASE_ASP"/>
    <property type="match status" value="1"/>
</dbReference>
<dbReference type="EC" id="3.4.21.62" evidence="2"/>
<dbReference type="InterPro" id="IPR036852">
    <property type="entry name" value="Peptidase_S8/S53_dom_sf"/>
</dbReference>
<organism evidence="2">
    <name type="scientific">bioreactor metagenome</name>
    <dbReference type="NCBI Taxonomy" id="1076179"/>
    <lineage>
        <taxon>unclassified sequences</taxon>
        <taxon>metagenomes</taxon>
        <taxon>ecological metagenomes</taxon>
    </lineage>
</organism>
<proteinExistence type="predicted"/>
<comment type="caution">
    <text evidence="2">The sequence shown here is derived from an EMBL/GenBank/DDBJ whole genome shotgun (WGS) entry which is preliminary data.</text>
</comment>
<dbReference type="AlphaFoldDB" id="A0A645A425"/>